<keyword evidence="1" id="KW-0812">Transmembrane</keyword>
<dbReference type="InterPro" id="IPR005135">
    <property type="entry name" value="Endo/exonuclease/phosphatase"/>
</dbReference>
<keyword evidence="3" id="KW-0540">Nuclease</keyword>
<name>A0ABX7Q1X9_9BACT</name>
<dbReference type="Proteomes" id="UP000663651">
    <property type="component" value="Chromosome"/>
</dbReference>
<keyword evidence="1" id="KW-1133">Transmembrane helix</keyword>
<proteinExistence type="predicted"/>
<dbReference type="InterPro" id="IPR036691">
    <property type="entry name" value="Endo/exonu/phosph_ase_sf"/>
</dbReference>
<keyword evidence="1" id="KW-0472">Membrane</keyword>
<evidence type="ECO:0000313" key="3">
    <source>
        <dbReference type="EMBL" id="QSV45045.1"/>
    </source>
</evidence>
<keyword evidence="3" id="KW-0255">Endonuclease</keyword>
<dbReference type="EMBL" id="CP071382">
    <property type="protein sequence ID" value="QSV45045.1"/>
    <property type="molecule type" value="Genomic_DNA"/>
</dbReference>
<dbReference type="GO" id="GO:0004519">
    <property type="term" value="F:endonuclease activity"/>
    <property type="evidence" value="ECO:0007669"/>
    <property type="project" value="UniProtKB-KW"/>
</dbReference>
<dbReference type="Pfam" id="PF03372">
    <property type="entry name" value="Exo_endo_phos"/>
    <property type="match status" value="1"/>
</dbReference>
<dbReference type="Gene3D" id="3.60.10.10">
    <property type="entry name" value="Endonuclease/exonuclease/phosphatase"/>
    <property type="match status" value="1"/>
</dbReference>
<evidence type="ECO:0000313" key="4">
    <source>
        <dbReference type="Proteomes" id="UP000663651"/>
    </source>
</evidence>
<feature type="transmembrane region" description="Helical" evidence="1">
    <location>
        <begin position="12"/>
        <end position="33"/>
    </location>
</feature>
<feature type="transmembrane region" description="Helical" evidence="1">
    <location>
        <begin position="39"/>
        <end position="65"/>
    </location>
</feature>
<gene>
    <name evidence="3" type="ORF">JZM60_12925</name>
</gene>
<protein>
    <submittedName>
        <fullName evidence="3">Endonuclease/exonuclease/phosphatase family protein</fullName>
    </submittedName>
</protein>
<keyword evidence="4" id="KW-1185">Reference proteome</keyword>
<dbReference type="SUPFAM" id="SSF56219">
    <property type="entry name" value="DNase I-like"/>
    <property type="match status" value="1"/>
</dbReference>
<feature type="domain" description="Endonuclease/exonuclease/phosphatase" evidence="2">
    <location>
        <begin position="107"/>
        <end position="330"/>
    </location>
</feature>
<sequence>MMAVQDKHRSMSVLSWLSWLYFGAVLGLWVVVYTLGDRWWPATVILFAPRWIAALPLAILLPLAAWRSRFSLIPLLLGALIVAGPVLGLNLSFGRSAALGGTILRVITCNIDGIKHDPVALAVLIRDSSADVVALQEYPAGLKLDLPPGWQSVQERGLAILSRFPLQRGITTLVSNPPNPWPSTCLLQCIVKTPGGDLNFCSLQLPTPRFDLLPLLDQTTVINPSRKGQLLAGTVYRRRAAQEVQKAVAGLSGPTIIAGDFNMPVESSIYRQVWNGYGNAFSQSGFGYGWTQRAKSRKLTSIGIRIDHILIGPGLEVRDCTVGTDVGSDHLPLIADLEVVKR</sequence>
<organism evidence="3 4">
    <name type="scientific">Geobacter benzoatilyticus</name>
    <dbReference type="NCBI Taxonomy" id="2815309"/>
    <lineage>
        <taxon>Bacteria</taxon>
        <taxon>Pseudomonadati</taxon>
        <taxon>Thermodesulfobacteriota</taxon>
        <taxon>Desulfuromonadia</taxon>
        <taxon>Geobacterales</taxon>
        <taxon>Geobacteraceae</taxon>
        <taxon>Geobacter</taxon>
    </lineage>
</organism>
<evidence type="ECO:0000259" key="2">
    <source>
        <dbReference type="Pfam" id="PF03372"/>
    </source>
</evidence>
<accession>A0ABX7Q1X9</accession>
<feature type="transmembrane region" description="Helical" evidence="1">
    <location>
        <begin position="72"/>
        <end position="93"/>
    </location>
</feature>
<reference evidence="3 4" key="1">
    <citation type="submission" date="2021-03" db="EMBL/GenBank/DDBJ databases">
        <title>Geobacter metallireducens gen. nov. sp. nov., a microorganism capable of coupling the complete oxidation of organic compounds to the reduction of iron and other metals.</title>
        <authorList>
            <person name="Li Y."/>
        </authorList>
    </citation>
    <scope>NUCLEOTIDE SEQUENCE [LARGE SCALE GENOMIC DNA]</scope>
    <source>
        <strain evidence="3 4">Jerry-YX</strain>
    </source>
</reference>
<evidence type="ECO:0000256" key="1">
    <source>
        <dbReference type="SAM" id="Phobius"/>
    </source>
</evidence>
<dbReference type="RefSeq" id="WP_207162851.1">
    <property type="nucleotide sequence ID" value="NZ_CP071382.1"/>
</dbReference>
<keyword evidence="3" id="KW-0378">Hydrolase</keyword>